<comment type="caution">
    <text evidence="1">The sequence shown here is derived from an EMBL/GenBank/DDBJ whole genome shotgun (WGS) entry which is preliminary data.</text>
</comment>
<accession>A0ACB8S2R1</accession>
<evidence type="ECO:0000313" key="1">
    <source>
        <dbReference type="EMBL" id="KAI0050579.1"/>
    </source>
</evidence>
<keyword evidence="2" id="KW-1185">Reference proteome</keyword>
<organism evidence="1 2">
    <name type="scientific">Auriscalpium vulgare</name>
    <dbReference type="NCBI Taxonomy" id="40419"/>
    <lineage>
        <taxon>Eukaryota</taxon>
        <taxon>Fungi</taxon>
        <taxon>Dikarya</taxon>
        <taxon>Basidiomycota</taxon>
        <taxon>Agaricomycotina</taxon>
        <taxon>Agaricomycetes</taxon>
        <taxon>Russulales</taxon>
        <taxon>Auriscalpiaceae</taxon>
        <taxon>Auriscalpium</taxon>
    </lineage>
</organism>
<dbReference type="EMBL" id="MU275860">
    <property type="protein sequence ID" value="KAI0050579.1"/>
    <property type="molecule type" value="Genomic_DNA"/>
</dbReference>
<reference evidence="1" key="2">
    <citation type="journal article" date="2022" name="New Phytol.">
        <title>Evolutionary transition to the ectomycorrhizal habit in the genomes of a hyperdiverse lineage of mushroom-forming fungi.</title>
        <authorList>
            <person name="Looney B."/>
            <person name="Miyauchi S."/>
            <person name="Morin E."/>
            <person name="Drula E."/>
            <person name="Courty P.E."/>
            <person name="Kohler A."/>
            <person name="Kuo A."/>
            <person name="LaButti K."/>
            <person name="Pangilinan J."/>
            <person name="Lipzen A."/>
            <person name="Riley R."/>
            <person name="Andreopoulos W."/>
            <person name="He G."/>
            <person name="Johnson J."/>
            <person name="Nolan M."/>
            <person name="Tritt A."/>
            <person name="Barry K.W."/>
            <person name="Grigoriev I.V."/>
            <person name="Nagy L.G."/>
            <person name="Hibbett D."/>
            <person name="Henrissat B."/>
            <person name="Matheny P.B."/>
            <person name="Labbe J."/>
            <person name="Martin F.M."/>
        </authorList>
    </citation>
    <scope>NUCLEOTIDE SEQUENCE</scope>
    <source>
        <strain evidence="1">FP105234-sp</strain>
    </source>
</reference>
<proteinExistence type="predicted"/>
<evidence type="ECO:0000313" key="2">
    <source>
        <dbReference type="Proteomes" id="UP000814033"/>
    </source>
</evidence>
<sequence>MQSSPLPDDPLDAVRATPRPAQTRRPWSERIRVTSHVVWDHVVKHTGVGVVCAVAYFDPGNWGVDLQAGSEFGYKLLFVVLLAGIFAVLLQCLASKLGIVTGLDLASHCRLLLYNRPKHTRLYRWVALYPLYALSEVAIIATDLAELLGSAIALNLLFPKLPLWAGVLLTALDVLLILALDDPLGGRPVKMFELLIAGLVISVLVCMCIIISQVHVDWGDAFHGYLPSKAIFQDGGLYVSVGIIGATVMPHSLFLGSALATQDRVSSSPMKPLAPALESSDHISITTVPHQSGIRGHIARCFESFMHQFRALDGAGEFEPRNHSERENNPLSFVRAHLNHSIADVVISLLGLAVVINSLILILASAVFYYGEAGGPRDIASLFDAHAILRDLVGQGAAITFALALLFSGQSASIVATIAGQVVSQGFLRWRVSPFLRRFITRVLGLIPSMIVAASVGRSGIDAMLVASQVALSIVLPFIVFPLVYLTSSRDVMRVRKPTAEEIAVKDNEQAGGIDVEGKGDDFVDFSNGWIVTGFGFAIWLVVVVANGYVIISLILGKGS</sequence>
<reference evidence="1" key="1">
    <citation type="submission" date="2021-02" db="EMBL/GenBank/DDBJ databases">
        <authorList>
            <consortium name="DOE Joint Genome Institute"/>
            <person name="Ahrendt S."/>
            <person name="Looney B.P."/>
            <person name="Miyauchi S."/>
            <person name="Morin E."/>
            <person name="Drula E."/>
            <person name="Courty P.E."/>
            <person name="Chicoki N."/>
            <person name="Fauchery L."/>
            <person name="Kohler A."/>
            <person name="Kuo A."/>
            <person name="Labutti K."/>
            <person name="Pangilinan J."/>
            <person name="Lipzen A."/>
            <person name="Riley R."/>
            <person name="Andreopoulos W."/>
            <person name="He G."/>
            <person name="Johnson J."/>
            <person name="Barry K.W."/>
            <person name="Grigoriev I.V."/>
            <person name="Nagy L."/>
            <person name="Hibbett D."/>
            <person name="Henrissat B."/>
            <person name="Matheny P.B."/>
            <person name="Labbe J."/>
            <person name="Martin F."/>
        </authorList>
    </citation>
    <scope>NUCLEOTIDE SEQUENCE</scope>
    <source>
        <strain evidence="1">FP105234-sp</strain>
    </source>
</reference>
<dbReference type="Proteomes" id="UP000814033">
    <property type="component" value="Unassembled WGS sequence"/>
</dbReference>
<name>A0ACB8S2R1_9AGAM</name>
<gene>
    <name evidence="1" type="ORF">FA95DRAFT_1486907</name>
</gene>
<protein>
    <submittedName>
        <fullName evidence="1">Natural resistance-associated macrophage protein</fullName>
    </submittedName>
</protein>